<accession>A0A975T552</accession>
<sequence length="55" mass="6290">MERLDKGLKIKIKSTTAWADSLHTIVYTHLAIIMLQIGINRCLASHPHKFLKFSV</sequence>
<keyword evidence="1" id="KW-1133">Transmembrane helix</keyword>
<dbReference type="Proteomes" id="UP000683511">
    <property type="component" value="Chromosome"/>
</dbReference>
<evidence type="ECO:0000313" key="2">
    <source>
        <dbReference type="EMBL" id="QXE22401.1"/>
    </source>
</evidence>
<gene>
    <name evidence="2" type="ORF">B6N60_01084</name>
</gene>
<keyword evidence="1" id="KW-0472">Membrane</keyword>
<protein>
    <submittedName>
        <fullName evidence="2">Uncharacterized protein</fullName>
    </submittedName>
</protein>
<keyword evidence="3" id="KW-1185">Reference proteome</keyword>
<keyword evidence="1" id="KW-0812">Transmembrane</keyword>
<evidence type="ECO:0000313" key="3">
    <source>
        <dbReference type="Proteomes" id="UP000683511"/>
    </source>
</evidence>
<proteinExistence type="predicted"/>
<reference evidence="2" key="1">
    <citation type="submission" date="2017-04" db="EMBL/GenBank/DDBJ databases">
        <title>Genome deletions in a multicellular cyanobacterial endosymbiont for morphological adaptation in marine diatoms.</title>
        <authorList>
            <person name="Wang Y."/>
            <person name="Gao H."/>
            <person name="Li R."/>
            <person name="Xu X."/>
        </authorList>
    </citation>
    <scope>NUCLEOTIDE SEQUENCE</scope>
    <source>
        <strain evidence="2">FACHB 800</strain>
    </source>
</reference>
<dbReference type="AlphaFoldDB" id="A0A975T552"/>
<dbReference type="EMBL" id="CP021056">
    <property type="protein sequence ID" value="QXE22401.1"/>
    <property type="molecule type" value="Genomic_DNA"/>
</dbReference>
<dbReference type="KEGG" id="rsin:B6N60_01084"/>
<evidence type="ECO:0000256" key="1">
    <source>
        <dbReference type="SAM" id="Phobius"/>
    </source>
</evidence>
<name>A0A975T552_9NOST</name>
<organism evidence="2 3">
    <name type="scientific">Richelia sinica FACHB-800</name>
    <dbReference type="NCBI Taxonomy" id="1357546"/>
    <lineage>
        <taxon>Bacteria</taxon>
        <taxon>Bacillati</taxon>
        <taxon>Cyanobacteriota</taxon>
        <taxon>Cyanophyceae</taxon>
        <taxon>Nostocales</taxon>
        <taxon>Nostocaceae</taxon>
        <taxon>Richelia</taxon>
    </lineage>
</organism>
<feature type="transmembrane region" description="Helical" evidence="1">
    <location>
        <begin position="21"/>
        <end position="39"/>
    </location>
</feature>